<proteinExistence type="predicted"/>
<dbReference type="Proteomes" id="UP000799779">
    <property type="component" value="Unassembled WGS sequence"/>
</dbReference>
<dbReference type="OrthoDB" id="3937708at2759"/>
<protein>
    <submittedName>
        <fullName evidence="2">Uncharacterized protein</fullName>
    </submittedName>
</protein>
<dbReference type="AlphaFoldDB" id="A0A6A5WMS8"/>
<evidence type="ECO:0000313" key="3">
    <source>
        <dbReference type="Proteomes" id="UP000799779"/>
    </source>
</evidence>
<dbReference type="EMBL" id="ML977575">
    <property type="protein sequence ID" value="KAF2002817.1"/>
    <property type="molecule type" value="Genomic_DNA"/>
</dbReference>
<gene>
    <name evidence="2" type="ORF">P154DRAFT_461733</name>
</gene>
<feature type="chain" id="PRO_5025537180" evidence="1">
    <location>
        <begin position="22"/>
        <end position="409"/>
    </location>
</feature>
<keyword evidence="3" id="KW-1185">Reference proteome</keyword>
<keyword evidence="1" id="KW-0732">Signal</keyword>
<name>A0A6A5WMS8_9PLEO</name>
<organism evidence="2 3">
    <name type="scientific">Amniculicola lignicola CBS 123094</name>
    <dbReference type="NCBI Taxonomy" id="1392246"/>
    <lineage>
        <taxon>Eukaryota</taxon>
        <taxon>Fungi</taxon>
        <taxon>Dikarya</taxon>
        <taxon>Ascomycota</taxon>
        <taxon>Pezizomycotina</taxon>
        <taxon>Dothideomycetes</taxon>
        <taxon>Pleosporomycetidae</taxon>
        <taxon>Pleosporales</taxon>
        <taxon>Amniculicolaceae</taxon>
        <taxon>Amniculicola</taxon>
    </lineage>
</organism>
<accession>A0A6A5WMS8</accession>
<evidence type="ECO:0000256" key="1">
    <source>
        <dbReference type="SAM" id="SignalP"/>
    </source>
</evidence>
<reference evidence="2" key="1">
    <citation type="journal article" date="2020" name="Stud. Mycol.">
        <title>101 Dothideomycetes genomes: a test case for predicting lifestyles and emergence of pathogens.</title>
        <authorList>
            <person name="Haridas S."/>
            <person name="Albert R."/>
            <person name="Binder M."/>
            <person name="Bloem J."/>
            <person name="Labutti K."/>
            <person name="Salamov A."/>
            <person name="Andreopoulos B."/>
            <person name="Baker S."/>
            <person name="Barry K."/>
            <person name="Bills G."/>
            <person name="Bluhm B."/>
            <person name="Cannon C."/>
            <person name="Castanera R."/>
            <person name="Culley D."/>
            <person name="Daum C."/>
            <person name="Ezra D."/>
            <person name="Gonzalez J."/>
            <person name="Henrissat B."/>
            <person name="Kuo A."/>
            <person name="Liang C."/>
            <person name="Lipzen A."/>
            <person name="Lutzoni F."/>
            <person name="Magnuson J."/>
            <person name="Mondo S."/>
            <person name="Nolan M."/>
            <person name="Ohm R."/>
            <person name="Pangilinan J."/>
            <person name="Park H.-J."/>
            <person name="Ramirez L."/>
            <person name="Alfaro M."/>
            <person name="Sun H."/>
            <person name="Tritt A."/>
            <person name="Yoshinaga Y."/>
            <person name="Zwiers L.-H."/>
            <person name="Turgeon B."/>
            <person name="Goodwin S."/>
            <person name="Spatafora J."/>
            <person name="Crous P."/>
            <person name="Grigoriev I."/>
        </authorList>
    </citation>
    <scope>NUCLEOTIDE SEQUENCE</scope>
    <source>
        <strain evidence="2">CBS 123094</strain>
    </source>
</reference>
<sequence length="409" mass="44193">MRSPCYLSLTALSALLSLTVAFDEWEGVCVSYGIDFQDEQNYFINSLSADPFTCVSEFDGECQPDVADTLLVDPNGDEYLCSQVDTTPMNESKLSTCPILKNAMTSGAWMILVLGNNGDSGQPFAWQRDIYLDVGPQIITTYTPTITYNITSTPTVVVSSTSTVVISTTVGPTATFTVPAKTAKHKKTVTPNPVTTTATTTFTKKRTSWTKQLSVTTKTVTAVCTVPDKPGNHDKPCTYSPTLLHPAALVTPTGSPLPKMHRFMRKDRAADIEYVRARINAAKLKRSQQAKKAVALEERAPDAPTLTITDPVPVNTTSTYYADTVTTTESFVTSSTTTTTLPPVTVYSGIYTSTVTAPTPTRTRHAYAYTTSSTTITIRATFTRTTTVTPSASKAACKSKGGHFGNSRR</sequence>
<evidence type="ECO:0000313" key="2">
    <source>
        <dbReference type="EMBL" id="KAF2002817.1"/>
    </source>
</evidence>
<feature type="signal peptide" evidence="1">
    <location>
        <begin position="1"/>
        <end position="21"/>
    </location>
</feature>